<gene>
    <name evidence="1" type="ORF">HSBAA_33040</name>
</gene>
<accession>A0A455UCH6</accession>
<dbReference type="Gene3D" id="3.40.800.20">
    <property type="entry name" value="Histone deacetylase domain"/>
    <property type="match status" value="1"/>
</dbReference>
<evidence type="ECO:0000313" key="2">
    <source>
        <dbReference type="Proteomes" id="UP000320231"/>
    </source>
</evidence>
<protein>
    <recommendedName>
        <fullName evidence="3">Histone deacetylase domain-containing protein</fullName>
    </recommendedName>
</protein>
<reference evidence="1 2" key="1">
    <citation type="journal article" date="2019" name="Microbiol. Resour. Announc.">
        <title>Complete Genome Sequence of Halomonas sulfidaeris Strain Esulfide1 Isolated from a Metal Sulfide Rock at a Depth of 2,200 Meters, Obtained Using Nanopore Sequencing.</title>
        <authorList>
            <person name="Saito M."/>
            <person name="Nishigata A."/>
            <person name="Galipon J."/>
            <person name="Arakawa K."/>
        </authorList>
    </citation>
    <scope>NUCLEOTIDE SEQUENCE [LARGE SCALE GENOMIC DNA]</scope>
    <source>
        <strain evidence="1 2">ATCC BAA-803</strain>
    </source>
</reference>
<organism evidence="1 2">
    <name type="scientific">Vreelandella sulfidaeris</name>
    <dbReference type="NCBI Taxonomy" id="115553"/>
    <lineage>
        <taxon>Bacteria</taxon>
        <taxon>Pseudomonadati</taxon>
        <taxon>Pseudomonadota</taxon>
        <taxon>Gammaproteobacteria</taxon>
        <taxon>Oceanospirillales</taxon>
        <taxon>Halomonadaceae</taxon>
        <taxon>Vreelandella</taxon>
    </lineage>
</organism>
<dbReference type="SUPFAM" id="SSF52768">
    <property type="entry name" value="Arginase/deacetylase"/>
    <property type="match status" value="1"/>
</dbReference>
<evidence type="ECO:0008006" key="3">
    <source>
        <dbReference type="Google" id="ProtNLM"/>
    </source>
</evidence>
<dbReference type="EMBL" id="AP019514">
    <property type="protein sequence ID" value="BBI61998.1"/>
    <property type="molecule type" value="Genomic_DNA"/>
</dbReference>
<sequence length="84" mass="9328">MITAYLTHPDCSLHHMGPEHPECPQRLEAIRARLSLAGLLQQTMQADAKEACEEALARVHPYAIYAPLKSACPKKVLSHWIATP</sequence>
<dbReference type="Proteomes" id="UP000320231">
    <property type="component" value="Chromosome"/>
</dbReference>
<evidence type="ECO:0000313" key="1">
    <source>
        <dbReference type="EMBL" id="BBI61998.1"/>
    </source>
</evidence>
<name>A0A455UCH6_9GAMM</name>
<dbReference type="AlphaFoldDB" id="A0A455UCH6"/>
<proteinExistence type="predicted"/>
<dbReference type="KEGG" id="hsr:HSBAA_33040"/>
<dbReference type="InterPro" id="IPR037138">
    <property type="entry name" value="His_deacetylse_dom_sf"/>
</dbReference>
<dbReference type="InterPro" id="IPR023696">
    <property type="entry name" value="Ureohydrolase_dom_sf"/>
</dbReference>